<name>A0A1G7N1Q6_9BACT</name>
<dbReference type="Proteomes" id="UP000182427">
    <property type="component" value="Chromosome I"/>
</dbReference>
<feature type="chain" id="PRO_5009242056" description="MetA-pathway of phenol degradation" evidence="1">
    <location>
        <begin position="24"/>
        <end position="288"/>
    </location>
</feature>
<feature type="signal peptide" evidence="1">
    <location>
        <begin position="1"/>
        <end position="23"/>
    </location>
</feature>
<dbReference type="AlphaFoldDB" id="A0A1G7N1Q6"/>
<dbReference type="OrthoDB" id="9809066at2"/>
<proteinExistence type="predicted"/>
<keyword evidence="1" id="KW-0732">Signal</keyword>
<evidence type="ECO:0000313" key="3">
    <source>
        <dbReference type="Proteomes" id="UP000182427"/>
    </source>
</evidence>
<dbReference type="RefSeq" id="WP_083345831.1">
    <property type="nucleotide sequence ID" value="NZ_LT629690.1"/>
</dbReference>
<evidence type="ECO:0000256" key="1">
    <source>
        <dbReference type="SAM" id="SignalP"/>
    </source>
</evidence>
<reference evidence="2 3" key="1">
    <citation type="submission" date="2016-10" db="EMBL/GenBank/DDBJ databases">
        <authorList>
            <person name="de Groot N.N."/>
        </authorList>
    </citation>
    <scope>NUCLEOTIDE SEQUENCE [LARGE SCALE GENOMIC DNA]</scope>
    <source>
        <strain evidence="2 3">GAS232</strain>
    </source>
</reference>
<evidence type="ECO:0000313" key="2">
    <source>
        <dbReference type="EMBL" id="SDF67892.1"/>
    </source>
</evidence>
<sequence length="288" mass="30655">MKFQPRTLTCALLAVVMSASTLAQNKARESVATAPAAATNPTFLFRSLSISNEWDGIHAASNTNTTTLSYTEPFRHAANSLGISIPFATTSDSASIAESPSHPFASPAAVTSTTGKPPIVLGDISVSGQWIPWLTRHNGVLLTTTLGAPTSQDDSVGKGKWLVTPSVAVSHFWGPHFLLAQFFQQKVSFAGPASRPDVNRSDLDLYMSASPRSLRWWMTADLNLGIDQANHNHTPSSITASVGRGLRKTRGGSLNGSVMVGAGIGAYRPYDVMVTGGISLVGFQWKQR</sequence>
<keyword evidence="3" id="KW-1185">Reference proteome</keyword>
<gene>
    <name evidence="2" type="ORF">SAMN05444167_2979</name>
</gene>
<organism evidence="2 3">
    <name type="scientific">Terriglobus roseus</name>
    <dbReference type="NCBI Taxonomy" id="392734"/>
    <lineage>
        <taxon>Bacteria</taxon>
        <taxon>Pseudomonadati</taxon>
        <taxon>Acidobacteriota</taxon>
        <taxon>Terriglobia</taxon>
        <taxon>Terriglobales</taxon>
        <taxon>Acidobacteriaceae</taxon>
        <taxon>Terriglobus</taxon>
    </lineage>
</organism>
<accession>A0A1G7N1Q6</accession>
<protein>
    <recommendedName>
        <fullName evidence="4">MetA-pathway of phenol degradation</fullName>
    </recommendedName>
</protein>
<dbReference type="EMBL" id="LT629690">
    <property type="protein sequence ID" value="SDF67892.1"/>
    <property type="molecule type" value="Genomic_DNA"/>
</dbReference>
<evidence type="ECO:0008006" key="4">
    <source>
        <dbReference type="Google" id="ProtNLM"/>
    </source>
</evidence>